<dbReference type="SUPFAM" id="SSF52518">
    <property type="entry name" value="Thiamin diphosphate-binding fold (THDP-binding)"/>
    <property type="match status" value="2"/>
</dbReference>
<evidence type="ECO:0000256" key="15">
    <source>
        <dbReference type="ARBA" id="ARBA00023052"/>
    </source>
</evidence>
<dbReference type="PANTHER" id="PTHR43195:SF1">
    <property type="entry name" value="FI06132P-RELATED"/>
    <property type="match status" value="1"/>
</dbReference>
<dbReference type="STRING" id="6280.A0A0N4T113"/>
<keyword evidence="11" id="KW-0808">Transferase</keyword>
<keyword evidence="16" id="KW-0496">Mitochondrion</keyword>
<proteinExistence type="inferred from homology"/>
<dbReference type="PROSITE" id="PS00802">
    <property type="entry name" value="TRANSKETOLASE_2"/>
    <property type="match status" value="1"/>
</dbReference>
<dbReference type="GO" id="GO:0046872">
    <property type="term" value="F:metal ion binding"/>
    <property type="evidence" value="ECO:0007669"/>
    <property type="project" value="UniProtKB-KW"/>
</dbReference>
<dbReference type="InterPro" id="IPR033248">
    <property type="entry name" value="Transketolase_C"/>
</dbReference>
<comment type="cofactor">
    <cofactor evidence="3">
        <name>Co(2+)</name>
        <dbReference type="ChEBI" id="CHEBI:48828"/>
    </cofactor>
</comment>
<accession>A0A0N4T113</accession>
<dbReference type="NCBIfam" id="NF004559">
    <property type="entry name" value="PRK05899.2-5"/>
    <property type="match status" value="1"/>
</dbReference>
<comment type="cofactor">
    <cofactor evidence="4">
        <name>Mg(2+)</name>
        <dbReference type="ChEBI" id="CHEBI:18420"/>
    </cofactor>
</comment>
<evidence type="ECO:0000256" key="10">
    <source>
        <dbReference type="ARBA" id="ARBA00016662"/>
    </source>
</evidence>
<gene>
    <name evidence="18" type="ORF">BPAG_LOCUS1813</name>
</gene>
<evidence type="ECO:0000256" key="4">
    <source>
        <dbReference type="ARBA" id="ARBA00001946"/>
    </source>
</evidence>
<evidence type="ECO:0000256" key="8">
    <source>
        <dbReference type="ARBA" id="ARBA00011738"/>
    </source>
</evidence>
<dbReference type="GO" id="GO:0005739">
    <property type="term" value="C:mitochondrion"/>
    <property type="evidence" value="ECO:0007669"/>
    <property type="project" value="UniProtKB-SubCell"/>
</dbReference>
<dbReference type="WBParaSite" id="BPAG_0000183201-mRNA-1">
    <property type="protein sequence ID" value="BPAG_0000183201-mRNA-1"/>
    <property type="gene ID" value="BPAG_0000183201"/>
</dbReference>
<dbReference type="InterPro" id="IPR029061">
    <property type="entry name" value="THDP-binding"/>
</dbReference>
<dbReference type="InterPro" id="IPR005475">
    <property type="entry name" value="Transketolase-like_Pyr-bd"/>
</dbReference>
<organism evidence="20">
    <name type="scientific">Brugia pahangi</name>
    <name type="common">Filarial nematode worm</name>
    <dbReference type="NCBI Taxonomy" id="6280"/>
    <lineage>
        <taxon>Eukaryota</taxon>
        <taxon>Metazoa</taxon>
        <taxon>Ecdysozoa</taxon>
        <taxon>Nematoda</taxon>
        <taxon>Chromadorea</taxon>
        <taxon>Rhabditida</taxon>
        <taxon>Spirurina</taxon>
        <taxon>Spiruromorpha</taxon>
        <taxon>Filarioidea</taxon>
        <taxon>Onchocercidae</taxon>
        <taxon>Brugia</taxon>
    </lineage>
</organism>
<dbReference type="Pfam" id="PF02779">
    <property type="entry name" value="Transket_pyr"/>
    <property type="match status" value="1"/>
</dbReference>
<evidence type="ECO:0000256" key="16">
    <source>
        <dbReference type="ARBA" id="ARBA00023128"/>
    </source>
</evidence>
<evidence type="ECO:0000313" key="20">
    <source>
        <dbReference type="WBParaSite" id="BPAG_0000183201-mRNA-1"/>
    </source>
</evidence>
<dbReference type="GO" id="GO:0004802">
    <property type="term" value="F:transketolase activity"/>
    <property type="evidence" value="ECO:0007669"/>
    <property type="project" value="UniProtKB-EC"/>
</dbReference>
<dbReference type="CDD" id="cd02012">
    <property type="entry name" value="TPP_TK"/>
    <property type="match status" value="1"/>
</dbReference>
<sequence length="655" mass="71392">MGKVDIQQLDDVANHLRIDSIKMTCAAKSGHPTSSCSAAEIIATLFFNEMKFDKTFPKNPSSDRFVLSKGHACPVLYAAWHQAGHISTTDMMNIRKVTCDLEGHPTPRLDFIDVATGSLGQGLSCAAGMAYAGKYIDKASYRVYCLLGDGECAEGSVWEAAAFASYYKLDNLVAIVDMNRLGQTQQTMLGHDADAMAKRFESFGCHTIVVNGCNVVELLNAYNIARQTKDRPTAIIAKTLKGKGIIGIEDEDNWHGKPVPESTIEAIEQRLMNKADIAGTLQINLPVNDAPNVQLPIGHIKMASPEYTVGDKYGWLFQVATRQAYGIALAKLGDAYPRIIGLDGDTKNSTFSENLLKKHPGQFVECFIAEQNLVGVAVGLQCRDRAIPFASTFAAFFTRAADQLRMAAVSFANIKCVGSHVGVSIGEDGPSQMGLEDIALFRTIPGSIVFYPTDAVAAERATELAANTRGIAFIRTGRPACPVIYGNDEKFEIGKGKIVHDATKPKVLIIGAGITLYEAKKAADKLQSESVEVIVMDPFTIKPLDKDLIVKSARRAENRIITVEDHYQAGEFVKLHHLLQYLMTVLNRGIEFRTSKESIGEAVCQAVSDQKDIRVRSLFVLDVPHSGPPDALLEKYGISAKCIVDAVHQFIHPPN</sequence>
<dbReference type="InterPro" id="IPR005474">
    <property type="entry name" value="Transketolase_N"/>
</dbReference>
<dbReference type="Pfam" id="PF00456">
    <property type="entry name" value="Transketolase_N"/>
    <property type="match status" value="1"/>
</dbReference>
<reference evidence="18 19" key="2">
    <citation type="submission" date="2018-11" db="EMBL/GenBank/DDBJ databases">
        <authorList>
            <consortium name="Pathogen Informatics"/>
        </authorList>
    </citation>
    <scope>NUCLEOTIDE SEQUENCE [LARGE SCALE GENOMIC DNA]</scope>
</reference>
<evidence type="ECO:0000256" key="6">
    <source>
        <dbReference type="ARBA" id="ARBA00004173"/>
    </source>
</evidence>
<dbReference type="GO" id="GO:0019682">
    <property type="term" value="P:glyceraldehyde-3-phosphate metabolic process"/>
    <property type="evidence" value="ECO:0007669"/>
    <property type="project" value="UniProtKB-ARBA"/>
</dbReference>
<name>A0A0N4T113_BRUPA</name>
<dbReference type="Gene3D" id="3.40.50.920">
    <property type="match status" value="1"/>
</dbReference>
<dbReference type="InterPro" id="IPR020826">
    <property type="entry name" value="Transketolase_BS"/>
</dbReference>
<evidence type="ECO:0000313" key="18">
    <source>
        <dbReference type="EMBL" id="VDN82999.1"/>
    </source>
</evidence>
<dbReference type="SMART" id="SM00861">
    <property type="entry name" value="Transket_pyr"/>
    <property type="match status" value="1"/>
</dbReference>
<evidence type="ECO:0000256" key="14">
    <source>
        <dbReference type="ARBA" id="ARBA00022842"/>
    </source>
</evidence>
<dbReference type="EMBL" id="UZAD01000178">
    <property type="protein sequence ID" value="VDN82999.1"/>
    <property type="molecule type" value="Genomic_DNA"/>
</dbReference>
<evidence type="ECO:0000256" key="3">
    <source>
        <dbReference type="ARBA" id="ARBA00001941"/>
    </source>
</evidence>
<dbReference type="SUPFAM" id="SSF52922">
    <property type="entry name" value="TK C-terminal domain-like"/>
    <property type="match status" value="1"/>
</dbReference>
<dbReference type="PANTHER" id="PTHR43195">
    <property type="entry name" value="TRANSKETOLASE"/>
    <property type="match status" value="1"/>
</dbReference>
<dbReference type="InterPro" id="IPR009014">
    <property type="entry name" value="Transketo_C/PFOR_II"/>
</dbReference>
<dbReference type="CDD" id="cd07033">
    <property type="entry name" value="TPP_PYR_DXS_TK_like"/>
    <property type="match status" value="1"/>
</dbReference>
<comment type="cofactor">
    <cofactor evidence="5">
        <name>thiamine diphosphate</name>
        <dbReference type="ChEBI" id="CHEBI:58937"/>
    </cofactor>
</comment>
<dbReference type="GO" id="GO:0030976">
    <property type="term" value="F:thiamine pyrophosphate binding"/>
    <property type="evidence" value="ECO:0007669"/>
    <property type="project" value="TreeGrafter"/>
</dbReference>
<evidence type="ECO:0000256" key="13">
    <source>
        <dbReference type="ARBA" id="ARBA00022837"/>
    </source>
</evidence>
<dbReference type="Gene3D" id="3.40.50.970">
    <property type="match status" value="2"/>
</dbReference>
<evidence type="ECO:0000256" key="12">
    <source>
        <dbReference type="ARBA" id="ARBA00022723"/>
    </source>
</evidence>
<evidence type="ECO:0000256" key="5">
    <source>
        <dbReference type="ARBA" id="ARBA00001964"/>
    </source>
</evidence>
<dbReference type="PROSITE" id="PS00801">
    <property type="entry name" value="TRANSKETOLASE_1"/>
    <property type="match status" value="1"/>
</dbReference>
<dbReference type="AlphaFoldDB" id="A0A0N4T113"/>
<feature type="domain" description="Transketolase-like pyrimidine-binding" evidence="17">
    <location>
        <begin position="319"/>
        <end position="483"/>
    </location>
</feature>
<comment type="cofactor">
    <cofactor evidence="1">
        <name>Ca(2+)</name>
        <dbReference type="ChEBI" id="CHEBI:29108"/>
    </cofactor>
</comment>
<evidence type="ECO:0000256" key="2">
    <source>
        <dbReference type="ARBA" id="ARBA00001936"/>
    </source>
</evidence>
<dbReference type="FunFam" id="3.40.50.970:FF:000129">
    <property type="entry name" value="Transketolase"/>
    <property type="match status" value="1"/>
</dbReference>
<evidence type="ECO:0000256" key="1">
    <source>
        <dbReference type="ARBA" id="ARBA00001913"/>
    </source>
</evidence>
<keyword evidence="14" id="KW-0460">Magnesium</keyword>
<comment type="subcellular location">
    <subcellularLocation>
        <location evidence="6">Mitochondrion</location>
    </subcellularLocation>
</comment>
<keyword evidence="19" id="KW-1185">Reference proteome</keyword>
<evidence type="ECO:0000313" key="19">
    <source>
        <dbReference type="Proteomes" id="UP000278627"/>
    </source>
</evidence>
<evidence type="ECO:0000256" key="9">
    <source>
        <dbReference type="ARBA" id="ARBA00013152"/>
    </source>
</evidence>
<dbReference type="Pfam" id="PF02780">
    <property type="entry name" value="Transketolase_C"/>
    <property type="match status" value="1"/>
</dbReference>
<dbReference type="EC" id="2.2.1.1" evidence="9"/>
<protein>
    <recommendedName>
        <fullName evidence="10">Transketolase</fullName>
        <ecNumber evidence="9">2.2.1.1</ecNumber>
    </recommendedName>
</protein>
<comment type="cofactor">
    <cofactor evidence="2">
        <name>Mn(2+)</name>
        <dbReference type="ChEBI" id="CHEBI:29035"/>
    </cofactor>
</comment>
<dbReference type="Proteomes" id="UP000278627">
    <property type="component" value="Unassembled WGS sequence"/>
</dbReference>
<comment type="subunit">
    <text evidence="8">Homodimer.</text>
</comment>
<dbReference type="InterPro" id="IPR051424">
    <property type="entry name" value="Transketolase-like"/>
</dbReference>
<evidence type="ECO:0000256" key="11">
    <source>
        <dbReference type="ARBA" id="ARBA00022679"/>
    </source>
</evidence>
<keyword evidence="13" id="KW-0106">Calcium</keyword>
<keyword evidence="12" id="KW-0479">Metal-binding</keyword>
<dbReference type="InterPro" id="IPR049557">
    <property type="entry name" value="Transketolase_CS"/>
</dbReference>
<comment type="similarity">
    <text evidence="7">Belongs to the transketolase family.</text>
</comment>
<reference evidence="20" key="1">
    <citation type="submission" date="2017-02" db="UniProtKB">
        <authorList>
            <consortium name="WormBaseParasite"/>
        </authorList>
    </citation>
    <scope>IDENTIFICATION</scope>
</reference>
<keyword evidence="15" id="KW-0786">Thiamine pyrophosphate</keyword>
<evidence type="ECO:0000259" key="17">
    <source>
        <dbReference type="SMART" id="SM00861"/>
    </source>
</evidence>
<evidence type="ECO:0000256" key="7">
    <source>
        <dbReference type="ARBA" id="ARBA00007131"/>
    </source>
</evidence>